<feature type="domain" description="Pre-mRNA-splicing factor SLU7" evidence="11">
    <location>
        <begin position="32"/>
        <end position="199"/>
    </location>
</feature>
<reference evidence="12" key="1">
    <citation type="journal article" date="2020" name="Ecol. Evol.">
        <title>Genome structure and content of the rice root-knot nematode (Meloidogyne graminicola).</title>
        <authorList>
            <person name="Phan N.T."/>
            <person name="Danchin E.G.J."/>
            <person name="Klopp C."/>
            <person name="Perfus-Barbeoch L."/>
            <person name="Kozlowski D.K."/>
            <person name="Koutsovoulos G.D."/>
            <person name="Lopez-Roques C."/>
            <person name="Bouchez O."/>
            <person name="Zahm M."/>
            <person name="Besnard G."/>
            <person name="Bellafiore S."/>
        </authorList>
    </citation>
    <scope>NUCLEOTIDE SEQUENCE</scope>
    <source>
        <strain evidence="12">VN-18</strain>
    </source>
</reference>
<evidence type="ECO:0000256" key="4">
    <source>
        <dbReference type="ARBA" id="ARBA00022664"/>
    </source>
</evidence>
<protein>
    <recommendedName>
        <fullName evidence="3 8">Pre-mRNA-splicing factor SLU7</fullName>
    </recommendedName>
</protein>
<evidence type="ECO:0000256" key="2">
    <source>
        <dbReference type="ARBA" id="ARBA00007203"/>
    </source>
</evidence>
<evidence type="ECO:0000313" key="13">
    <source>
        <dbReference type="Proteomes" id="UP000605970"/>
    </source>
</evidence>
<evidence type="ECO:0000256" key="1">
    <source>
        <dbReference type="ARBA" id="ARBA00004123"/>
    </source>
</evidence>
<feature type="compositionally biased region" description="Basic residues" evidence="9">
    <location>
        <begin position="293"/>
        <end position="320"/>
    </location>
</feature>
<evidence type="ECO:0000256" key="9">
    <source>
        <dbReference type="SAM" id="MobiDB-lite"/>
    </source>
</evidence>
<dbReference type="Pfam" id="PF11708">
    <property type="entry name" value="Slu7"/>
    <property type="match status" value="1"/>
</dbReference>
<feature type="chain" id="PRO_5035823790" description="Pre-mRNA-splicing factor SLU7" evidence="10">
    <location>
        <begin position="31"/>
        <end position="369"/>
    </location>
</feature>
<comment type="caution">
    <text evidence="12">The sequence shown here is derived from an EMBL/GenBank/DDBJ whole genome shotgun (WGS) entry which is preliminary data.</text>
</comment>
<keyword evidence="13" id="KW-1185">Reference proteome</keyword>
<dbReference type="PANTHER" id="PTHR12942">
    <property type="entry name" value="STEP II SPLICING FACTOR SLU7"/>
    <property type="match status" value="1"/>
</dbReference>
<evidence type="ECO:0000256" key="10">
    <source>
        <dbReference type="SAM" id="SignalP"/>
    </source>
</evidence>
<keyword evidence="5 8" id="KW-0747">Spliceosome</keyword>
<evidence type="ECO:0000259" key="11">
    <source>
        <dbReference type="Pfam" id="PF11708"/>
    </source>
</evidence>
<feature type="compositionally biased region" description="Basic and acidic residues" evidence="9">
    <location>
        <begin position="273"/>
        <end position="292"/>
    </location>
</feature>
<keyword evidence="7 8" id="KW-0539">Nucleus</keyword>
<comment type="function">
    <text evidence="8">Involved in pre-mRNA splicing.</text>
</comment>
<dbReference type="PANTHER" id="PTHR12942:SF2">
    <property type="entry name" value="PRE-MRNA-SPLICING FACTOR SLU7"/>
    <property type="match status" value="1"/>
</dbReference>
<dbReference type="GO" id="GO:0005681">
    <property type="term" value="C:spliceosomal complex"/>
    <property type="evidence" value="ECO:0007669"/>
    <property type="project" value="UniProtKB-UniRule"/>
</dbReference>
<dbReference type="InterPro" id="IPR021715">
    <property type="entry name" value="Slu7_dom"/>
</dbReference>
<comment type="subcellular location">
    <subcellularLocation>
        <location evidence="1 8">Nucleus</location>
    </subcellularLocation>
</comment>
<dbReference type="EMBL" id="JABEBT010000037">
    <property type="protein sequence ID" value="KAF7635840.1"/>
    <property type="molecule type" value="Genomic_DNA"/>
</dbReference>
<accession>A0A8S9ZQZ8</accession>
<comment type="subunit">
    <text evidence="8">Associated with the spliceosome.</text>
</comment>
<sequence>MKIFTLRMHQLLVNLLIWIQELELLLEIYAFREDTAKYLYNLDTNSPFYDPKSRSMRENPFKDMPGKEQEAARFAGENFMRYTGEVAEANEAQVFAWQVRCKGIDIHSLAEPTRLEALKKEFEQQKELNKSSVQNELLEKYGGKEHLSAPPKELLLAQSENYVEYNRKGKVIKGDEIPAVKSKYEEDALINNHTSVWGSYWRDGRWGYRCCHQFLRNSYCLGEQGILVKQAELGPSSGQKSTKTLQPSISIKNTINNVSGAGEGGSSAQNTENKNEENQATKSKELRDEKRREAKRNKRRNKKVKAQQRKNEKRKRRRKSSSNSSNSDGEEIAESTSDGNFYEYFFKFNVKKYIFRRCFICIWFKQKLL</sequence>
<name>A0A8S9ZQZ8_9BILA</name>
<dbReference type="InterPro" id="IPR039974">
    <property type="entry name" value="Splicing_factor_SLU7"/>
</dbReference>
<evidence type="ECO:0000313" key="12">
    <source>
        <dbReference type="EMBL" id="KAF7635840.1"/>
    </source>
</evidence>
<dbReference type="GO" id="GO:0000398">
    <property type="term" value="P:mRNA splicing, via spliceosome"/>
    <property type="evidence" value="ECO:0007669"/>
    <property type="project" value="UniProtKB-UniRule"/>
</dbReference>
<evidence type="ECO:0000256" key="3">
    <source>
        <dbReference type="ARBA" id="ARBA00021377"/>
    </source>
</evidence>
<keyword evidence="6 8" id="KW-0508">mRNA splicing</keyword>
<organism evidence="12 13">
    <name type="scientific">Meloidogyne graminicola</name>
    <dbReference type="NCBI Taxonomy" id="189291"/>
    <lineage>
        <taxon>Eukaryota</taxon>
        <taxon>Metazoa</taxon>
        <taxon>Ecdysozoa</taxon>
        <taxon>Nematoda</taxon>
        <taxon>Chromadorea</taxon>
        <taxon>Rhabditida</taxon>
        <taxon>Tylenchina</taxon>
        <taxon>Tylenchomorpha</taxon>
        <taxon>Tylenchoidea</taxon>
        <taxon>Meloidogynidae</taxon>
        <taxon>Meloidogyninae</taxon>
        <taxon>Meloidogyne</taxon>
    </lineage>
</organism>
<evidence type="ECO:0000256" key="5">
    <source>
        <dbReference type="ARBA" id="ARBA00022728"/>
    </source>
</evidence>
<dbReference type="GO" id="GO:0030628">
    <property type="term" value="F:pre-mRNA 3'-splice site binding"/>
    <property type="evidence" value="ECO:0007669"/>
    <property type="project" value="UniProtKB-UniRule"/>
</dbReference>
<gene>
    <name evidence="12" type="ORF">Mgra_00004750</name>
</gene>
<feature type="compositionally biased region" description="Polar residues" evidence="9">
    <location>
        <begin position="236"/>
        <end position="259"/>
    </location>
</feature>
<evidence type="ECO:0000256" key="6">
    <source>
        <dbReference type="ARBA" id="ARBA00023187"/>
    </source>
</evidence>
<keyword evidence="4 8" id="KW-0507">mRNA processing</keyword>
<feature type="signal peptide" evidence="10">
    <location>
        <begin position="1"/>
        <end position="30"/>
    </location>
</feature>
<comment type="similarity">
    <text evidence="2 8">Belongs to the SLU7 family.</text>
</comment>
<evidence type="ECO:0000256" key="8">
    <source>
        <dbReference type="RuleBase" id="RU367071"/>
    </source>
</evidence>
<keyword evidence="10" id="KW-0732">Signal</keyword>
<proteinExistence type="inferred from homology"/>
<dbReference type="AlphaFoldDB" id="A0A8S9ZQZ8"/>
<evidence type="ECO:0000256" key="7">
    <source>
        <dbReference type="ARBA" id="ARBA00023242"/>
    </source>
</evidence>
<feature type="region of interest" description="Disordered" evidence="9">
    <location>
        <begin position="234"/>
        <end position="334"/>
    </location>
</feature>
<dbReference type="Proteomes" id="UP000605970">
    <property type="component" value="Unassembled WGS sequence"/>
</dbReference>